<dbReference type="InterPro" id="IPR036514">
    <property type="entry name" value="SGNH_hydro_sf"/>
</dbReference>
<keyword evidence="2" id="KW-0378">Hydrolase</keyword>
<evidence type="ECO:0000313" key="3">
    <source>
        <dbReference type="Proteomes" id="UP000006431"/>
    </source>
</evidence>
<dbReference type="InterPro" id="IPR013830">
    <property type="entry name" value="SGNH_hydro"/>
</dbReference>
<organism evidence="2 3">
    <name type="scientific">Sulfurimonas gotlandica (strain DSM 19862 / JCM 16533 / GD1)</name>
    <dbReference type="NCBI Taxonomy" id="929558"/>
    <lineage>
        <taxon>Bacteria</taxon>
        <taxon>Pseudomonadati</taxon>
        <taxon>Campylobacterota</taxon>
        <taxon>Epsilonproteobacteria</taxon>
        <taxon>Campylobacterales</taxon>
        <taxon>Sulfurimonadaceae</taxon>
        <taxon>Sulfurimonas</taxon>
    </lineage>
</organism>
<dbReference type="HOGENOM" id="CLU_051989_5_2_7"/>
<evidence type="ECO:0000259" key="1">
    <source>
        <dbReference type="Pfam" id="PF13472"/>
    </source>
</evidence>
<dbReference type="AlphaFoldDB" id="H1FXV6"/>
<evidence type="ECO:0000313" key="2">
    <source>
        <dbReference type="EMBL" id="EHP30726.1"/>
    </source>
</evidence>
<protein>
    <submittedName>
        <fullName evidence="2">Lipase/acylhydrolase family protein</fullName>
    </submittedName>
</protein>
<accession>H1FXV6</accession>
<feature type="domain" description="SGNH hydrolase-type esterase" evidence="1">
    <location>
        <begin position="7"/>
        <end position="184"/>
    </location>
</feature>
<sequence length="198" mass="22876">MRRSRGDNISHNLGHGYVYIIASYLSLNYHFKNYSFINRGVAQDKIEDISKRWQKDALSLKPDTLSILAGINNIGSIVNDNGTTDLIKFRDIYIELLNDFKKEMPGSSIIICEPFSLPVDKRMKNWTKRKEVLNETHDILKEISSDLDIQYIELQSVFEEASKLKPYEYWLYDGVHPSPAGHALIAKTWIKEVLNIEL</sequence>
<dbReference type="eggNOG" id="COG2755">
    <property type="taxonomic scope" value="Bacteria"/>
</dbReference>
<dbReference type="EMBL" id="AFRZ01000001">
    <property type="protein sequence ID" value="EHP30726.1"/>
    <property type="molecule type" value="Genomic_DNA"/>
</dbReference>
<keyword evidence="3" id="KW-1185">Reference proteome</keyword>
<dbReference type="InterPro" id="IPR051532">
    <property type="entry name" value="Ester_Hydrolysis_Enzymes"/>
</dbReference>
<dbReference type="PANTHER" id="PTHR30383:SF5">
    <property type="entry name" value="SGNH HYDROLASE-TYPE ESTERASE DOMAIN-CONTAINING PROTEIN"/>
    <property type="match status" value="1"/>
</dbReference>
<proteinExistence type="predicted"/>
<comment type="caution">
    <text evidence="2">The sequence shown here is derived from an EMBL/GenBank/DDBJ whole genome shotgun (WGS) entry which is preliminary data.</text>
</comment>
<dbReference type="Proteomes" id="UP000006431">
    <property type="component" value="Unassembled WGS sequence"/>
</dbReference>
<dbReference type="Pfam" id="PF13472">
    <property type="entry name" value="Lipase_GDSL_2"/>
    <property type="match status" value="1"/>
</dbReference>
<reference evidence="2 3" key="1">
    <citation type="journal article" date="2012" name="Proc. Natl. Acad. Sci. U.S.A.">
        <title>Genome and physiology of a model Epsilonproteobacterium responsible for sulfide detoxification in marine oxygen depletion zones.</title>
        <authorList>
            <person name="Grote J."/>
            <person name="Schott T."/>
            <person name="Bruckner C.G."/>
            <person name="Glockner F.O."/>
            <person name="Jost G."/>
            <person name="Teeling H."/>
            <person name="Labrenz M."/>
            <person name="Jurgens K."/>
        </authorList>
    </citation>
    <scope>NUCLEOTIDE SEQUENCE [LARGE SCALE GENOMIC DNA]</scope>
    <source>
        <strain evidence="2 3">GD1</strain>
    </source>
</reference>
<dbReference type="GO" id="GO:0004622">
    <property type="term" value="F:phosphatidylcholine lysophospholipase activity"/>
    <property type="evidence" value="ECO:0007669"/>
    <property type="project" value="TreeGrafter"/>
</dbReference>
<dbReference type="PANTHER" id="PTHR30383">
    <property type="entry name" value="THIOESTERASE 1/PROTEASE 1/LYSOPHOSPHOLIPASE L1"/>
    <property type="match status" value="1"/>
</dbReference>
<dbReference type="STRING" id="929558.SMGD1_2203"/>
<dbReference type="Gene3D" id="3.40.50.1110">
    <property type="entry name" value="SGNH hydrolase"/>
    <property type="match status" value="1"/>
</dbReference>
<name>H1FXV6_SULGG</name>
<gene>
    <name evidence="2" type="ORF">SMGD1_2203</name>
</gene>
<dbReference type="SUPFAM" id="SSF52266">
    <property type="entry name" value="SGNH hydrolase"/>
    <property type="match status" value="1"/>
</dbReference>
<dbReference type="PATRIC" id="fig|929558.5.peg.2193"/>